<keyword evidence="2" id="KW-0539">Nucleus</keyword>
<feature type="region of interest" description="Disordered" evidence="3">
    <location>
        <begin position="1"/>
        <end position="27"/>
    </location>
</feature>
<evidence type="ECO:0000313" key="4">
    <source>
        <dbReference type="EMBL" id="QKX54587.1"/>
    </source>
</evidence>
<reference evidence="5" key="1">
    <citation type="submission" date="2020-06" db="EMBL/GenBank/DDBJ databases">
        <title>A chromosome-scale genome assembly of Talaromyces rugulosus W13939.</title>
        <authorList>
            <person name="Wang B."/>
            <person name="Guo L."/>
            <person name="Ye K."/>
            <person name="Wang L."/>
        </authorList>
    </citation>
    <scope>NUCLEOTIDE SEQUENCE [LARGE SCALE GENOMIC DNA]</scope>
    <source>
        <strain evidence="5">W13939</strain>
    </source>
</reference>
<proteinExistence type="predicted"/>
<dbReference type="GO" id="GO:0045944">
    <property type="term" value="P:positive regulation of transcription by RNA polymerase II"/>
    <property type="evidence" value="ECO:0007669"/>
    <property type="project" value="TreeGrafter"/>
</dbReference>
<name>A0A7H8QKY5_TALRU</name>
<evidence type="ECO:0000256" key="1">
    <source>
        <dbReference type="ARBA" id="ARBA00004123"/>
    </source>
</evidence>
<dbReference type="PANTHER" id="PTHR37534">
    <property type="entry name" value="TRANSCRIPTIONAL ACTIVATOR PROTEIN UGA3"/>
    <property type="match status" value="1"/>
</dbReference>
<feature type="compositionally biased region" description="Low complexity" evidence="3">
    <location>
        <begin position="1"/>
        <end position="19"/>
    </location>
</feature>
<dbReference type="OrthoDB" id="4525710at2759"/>
<protein>
    <recommendedName>
        <fullName evidence="6">Transcription factor domain-containing protein</fullName>
    </recommendedName>
</protein>
<dbReference type="PANTHER" id="PTHR37534:SF9">
    <property type="entry name" value="ZN(II)2CYS6 TRANSCRIPTION FACTOR (EUROFUNG)"/>
    <property type="match status" value="1"/>
</dbReference>
<dbReference type="RefSeq" id="XP_035340766.1">
    <property type="nucleotide sequence ID" value="XM_035484873.1"/>
</dbReference>
<dbReference type="GO" id="GO:0005634">
    <property type="term" value="C:nucleus"/>
    <property type="evidence" value="ECO:0007669"/>
    <property type="project" value="UniProtKB-SubCell"/>
</dbReference>
<organism evidence="4 5">
    <name type="scientific">Talaromyces rugulosus</name>
    <name type="common">Penicillium rugulosum</name>
    <dbReference type="NCBI Taxonomy" id="121627"/>
    <lineage>
        <taxon>Eukaryota</taxon>
        <taxon>Fungi</taxon>
        <taxon>Dikarya</taxon>
        <taxon>Ascomycota</taxon>
        <taxon>Pezizomycotina</taxon>
        <taxon>Eurotiomycetes</taxon>
        <taxon>Eurotiomycetidae</taxon>
        <taxon>Eurotiales</taxon>
        <taxon>Trichocomaceae</taxon>
        <taxon>Talaromyces</taxon>
        <taxon>Talaromyces sect. Islandici</taxon>
    </lineage>
</organism>
<dbReference type="EMBL" id="CP055898">
    <property type="protein sequence ID" value="QKX54587.1"/>
    <property type="molecule type" value="Genomic_DNA"/>
</dbReference>
<dbReference type="Pfam" id="PF11951">
    <property type="entry name" value="Fungal_trans_2"/>
    <property type="match status" value="1"/>
</dbReference>
<evidence type="ECO:0008006" key="6">
    <source>
        <dbReference type="Google" id="ProtNLM"/>
    </source>
</evidence>
<sequence length="329" mass="36891">MPSTWSTISSSSPNSSGDKSSNHGPSSTWDILEHSLISSYSDSSSPDALLAHPPRSPTLQPRPPLAVRITSEIAYLLHAYQTGVATWMDLFDHGCTYQRVVSRQILDSELLLHCVCAFTAKNLSLLPSGMAWVSAAAYHYGESLRLLRELLNNSIPQENALTAIILLSSYEMIAAQGQELQRHFFGATLLIRTYGISAGSHGINRANFWIYIRHEIVVALVNESPMQMSPNEWNVRWRDGETEEDVFGNQLLWLVGRAIDVVFAKDPNTQEPMPIMVDARNDLLREVDRWLDTLPSSFRAISYGEPTDEGFSRLHYSLPTVCEWQLTLI</sequence>
<dbReference type="KEGG" id="trg:TRUGW13939_01674"/>
<dbReference type="GO" id="GO:0000976">
    <property type="term" value="F:transcription cis-regulatory region binding"/>
    <property type="evidence" value="ECO:0007669"/>
    <property type="project" value="TreeGrafter"/>
</dbReference>
<gene>
    <name evidence="4" type="ORF">TRUGW13939_01674</name>
</gene>
<dbReference type="InterPro" id="IPR021858">
    <property type="entry name" value="Fun_TF"/>
</dbReference>
<dbReference type="Proteomes" id="UP000509510">
    <property type="component" value="Chromosome I"/>
</dbReference>
<comment type="subcellular location">
    <subcellularLocation>
        <location evidence="1">Nucleus</location>
    </subcellularLocation>
</comment>
<dbReference type="GO" id="GO:0003700">
    <property type="term" value="F:DNA-binding transcription factor activity"/>
    <property type="evidence" value="ECO:0007669"/>
    <property type="project" value="TreeGrafter"/>
</dbReference>
<dbReference type="GeneID" id="55989184"/>
<accession>A0A7H8QKY5</accession>
<dbReference type="AlphaFoldDB" id="A0A7H8QKY5"/>
<keyword evidence="5" id="KW-1185">Reference proteome</keyword>
<evidence type="ECO:0000256" key="2">
    <source>
        <dbReference type="ARBA" id="ARBA00023242"/>
    </source>
</evidence>
<evidence type="ECO:0000256" key="3">
    <source>
        <dbReference type="SAM" id="MobiDB-lite"/>
    </source>
</evidence>
<evidence type="ECO:0000313" key="5">
    <source>
        <dbReference type="Proteomes" id="UP000509510"/>
    </source>
</evidence>